<evidence type="ECO:0000313" key="6">
    <source>
        <dbReference type="EMBL" id="GFZ05557.1"/>
    </source>
</evidence>
<feature type="domain" description="Terpene synthase N-terminal" evidence="4">
    <location>
        <begin position="22"/>
        <end position="188"/>
    </location>
</feature>
<dbReference type="GO" id="GO:0000287">
    <property type="term" value="F:magnesium ion binding"/>
    <property type="evidence" value="ECO:0007669"/>
    <property type="project" value="InterPro"/>
</dbReference>
<dbReference type="FunFam" id="1.50.10.130:FF:000001">
    <property type="entry name" value="Isoprene synthase, chloroplastic"/>
    <property type="match status" value="1"/>
</dbReference>
<dbReference type="PANTHER" id="PTHR31225">
    <property type="entry name" value="OS04G0344100 PROTEIN-RELATED"/>
    <property type="match status" value="1"/>
</dbReference>
<protein>
    <submittedName>
        <fullName evidence="6">Terpene synthase 03</fullName>
    </submittedName>
</protein>
<dbReference type="AlphaFoldDB" id="A0A7J0G481"/>
<evidence type="ECO:0000256" key="2">
    <source>
        <dbReference type="ARBA" id="ARBA00022842"/>
    </source>
</evidence>
<dbReference type="InterPro" id="IPR005630">
    <property type="entry name" value="Terpene_synthase_metal-bd"/>
</dbReference>
<dbReference type="Proteomes" id="UP000585474">
    <property type="component" value="Unassembled WGS sequence"/>
</dbReference>
<keyword evidence="2" id="KW-0460">Magnesium</keyword>
<dbReference type="SUPFAM" id="SSF48576">
    <property type="entry name" value="Terpenoid synthases"/>
    <property type="match status" value="1"/>
</dbReference>
<dbReference type="InterPro" id="IPR001906">
    <property type="entry name" value="Terpene_synth_N"/>
</dbReference>
<dbReference type="Pfam" id="PF03936">
    <property type="entry name" value="Terpene_synth_C"/>
    <property type="match status" value="1"/>
</dbReference>
<dbReference type="PANTHER" id="PTHR31225:SF98">
    <property type="entry name" value="TERPENE SYNTHASE 9-RELATED"/>
    <property type="match status" value="1"/>
</dbReference>
<dbReference type="GO" id="GO:0010333">
    <property type="term" value="F:terpene synthase activity"/>
    <property type="evidence" value="ECO:0007669"/>
    <property type="project" value="InterPro"/>
</dbReference>
<keyword evidence="3" id="KW-0456">Lyase</keyword>
<gene>
    <name evidence="6" type="ORF">Acr_17g0011290</name>
</gene>
<dbReference type="InterPro" id="IPR050148">
    <property type="entry name" value="Terpene_synthase-like"/>
</dbReference>
<evidence type="ECO:0000256" key="1">
    <source>
        <dbReference type="ARBA" id="ARBA00022723"/>
    </source>
</evidence>
<dbReference type="OrthoDB" id="1936865at2759"/>
<evidence type="ECO:0000259" key="5">
    <source>
        <dbReference type="Pfam" id="PF03936"/>
    </source>
</evidence>
<dbReference type="InterPro" id="IPR044814">
    <property type="entry name" value="Terpene_cyclase_plant_C1"/>
</dbReference>
<dbReference type="Gene3D" id="1.50.10.130">
    <property type="entry name" value="Terpene synthase, N-terminal domain"/>
    <property type="match status" value="1"/>
</dbReference>
<name>A0A7J0G481_9ERIC</name>
<sequence>MSKTNKFQAKERRSANYHPSVWDPKLIESLSTPYNYEVYGTKLDNLKQEARKLLKSTRDPSSLKIIDSLRRLGVAYHFEEEIEEILNLVHFNEGLDFYTTALKFRLLREHGYRISSNVFDKFKCGEEGRFMEKLSKDVIGLLSLYEASHYGMHGEDDLEETKQFCVKHLKSLIGKMDIKLTKLVQESLEFPLRWRMPRLEARNFINLYEMDNAKSSLLLELAKLDYNLVQSVHQNEVKELTKWWMDLGLKEKLKFSRDRLMENYLWAMGIVSEPRFSNCRKGLTKFVCLLSVIDDMYDIYGSLDELKHFTDAVDRWDMKATDELPEYMKICYLAMFNFGNEIAYDVLRDHGLNVISYIKEAWGNLCRSYIWWKRGGSMVDIQRHWTSTCKMHGFQ</sequence>
<dbReference type="GO" id="GO:0016102">
    <property type="term" value="P:diterpenoid biosynthetic process"/>
    <property type="evidence" value="ECO:0007669"/>
    <property type="project" value="InterPro"/>
</dbReference>
<dbReference type="InterPro" id="IPR036965">
    <property type="entry name" value="Terpene_synth_N_sf"/>
</dbReference>
<accession>A0A7J0G481</accession>
<evidence type="ECO:0000313" key="7">
    <source>
        <dbReference type="Proteomes" id="UP000585474"/>
    </source>
</evidence>
<dbReference type="SUPFAM" id="SSF48239">
    <property type="entry name" value="Terpenoid cyclases/Protein prenyltransferases"/>
    <property type="match status" value="1"/>
</dbReference>
<dbReference type="CDD" id="cd00684">
    <property type="entry name" value="Terpene_cyclase_plant_C1"/>
    <property type="match status" value="1"/>
</dbReference>
<reference evidence="6 7" key="1">
    <citation type="submission" date="2019-07" db="EMBL/GenBank/DDBJ databases">
        <title>De Novo Assembly of kiwifruit Actinidia rufa.</title>
        <authorList>
            <person name="Sugita-Konishi S."/>
            <person name="Sato K."/>
            <person name="Mori E."/>
            <person name="Abe Y."/>
            <person name="Kisaki G."/>
            <person name="Hamano K."/>
            <person name="Suezawa K."/>
            <person name="Otani M."/>
            <person name="Fukuda T."/>
            <person name="Manabe T."/>
            <person name="Gomi K."/>
            <person name="Tabuchi M."/>
            <person name="Akimitsu K."/>
            <person name="Kataoka I."/>
        </authorList>
    </citation>
    <scope>NUCLEOTIDE SEQUENCE [LARGE SCALE GENOMIC DNA]</scope>
    <source>
        <strain evidence="7">cv. Fuchu</strain>
    </source>
</reference>
<proteinExistence type="predicted"/>
<organism evidence="6 7">
    <name type="scientific">Actinidia rufa</name>
    <dbReference type="NCBI Taxonomy" id="165716"/>
    <lineage>
        <taxon>Eukaryota</taxon>
        <taxon>Viridiplantae</taxon>
        <taxon>Streptophyta</taxon>
        <taxon>Embryophyta</taxon>
        <taxon>Tracheophyta</taxon>
        <taxon>Spermatophyta</taxon>
        <taxon>Magnoliopsida</taxon>
        <taxon>eudicotyledons</taxon>
        <taxon>Gunneridae</taxon>
        <taxon>Pentapetalae</taxon>
        <taxon>asterids</taxon>
        <taxon>Ericales</taxon>
        <taxon>Actinidiaceae</taxon>
        <taxon>Actinidia</taxon>
    </lineage>
</organism>
<evidence type="ECO:0000259" key="4">
    <source>
        <dbReference type="Pfam" id="PF01397"/>
    </source>
</evidence>
<keyword evidence="7" id="KW-1185">Reference proteome</keyword>
<feature type="domain" description="Terpene synthase metal-binding" evidence="5">
    <location>
        <begin position="246"/>
        <end position="370"/>
    </location>
</feature>
<dbReference type="InterPro" id="IPR008930">
    <property type="entry name" value="Terpenoid_cyclase/PrenylTrfase"/>
</dbReference>
<dbReference type="EMBL" id="BJWL01000017">
    <property type="protein sequence ID" value="GFZ05557.1"/>
    <property type="molecule type" value="Genomic_DNA"/>
</dbReference>
<dbReference type="InterPro" id="IPR008949">
    <property type="entry name" value="Isoprenoid_synthase_dom_sf"/>
</dbReference>
<evidence type="ECO:0000256" key="3">
    <source>
        <dbReference type="ARBA" id="ARBA00023239"/>
    </source>
</evidence>
<dbReference type="Gene3D" id="1.10.600.10">
    <property type="entry name" value="Farnesyl Diphosphate Synthase"/>
    <property type="match status" value="1"/>
</dbReference>
<comment type="caution">
    <text evidence="6">The sequence shown here is derived from an EMBL/GenBank/DDBJ whole genome shotgun (WGS) entry which is preliminary data.</text>
</comment>
<keyword evidence="1" id="KW-0479">Metal-binding</keyword>
<dbReference type="Pfam" id="PF01397">
    <property type="entry name" value="Terpene_synth"/>
    <property type="match status" value="1"/>
</dbReference>